<dbReference type="PANTHER" id="PTHR43806">
    <property type="entry name" value="PEPTIDASE S8"/>
    <property type="match status" value="1"/>
</dbReference>
<evidence type="ECO:0000313" key="6">
    <source>
        <dbReference type="EMBL" id="ASO21287.1"/>
    </source>
</evidence>
<keyword evidence="2 5" id="KW-0645">Protease</keyword>
<keyword evidence="3 5" id="KW-0378">Hydrolase</keyword>
<dbReference type="EMBL" id="CP022521">
    <property type="protein sequence ID" value="ASO21287.1"/>
    <property type="molecule type" value="Genomic_DNA"/>
</dbReference>
<dbReference type="KEGG" id="ahg:AHOG_18310"/>
<dbReference type="GO" id="GO:0004252">
    <property type="term" value="F:serine-type endopeptidase activity"/>
    <property type="evidence" value="ECO:0007669"/>
    <property type="project" value="UniProtKB-UniRule"/>
</dbReference>
<dbReference type="InterPro" id="IPR015500">
    <property type="entry name" value="Peptidase_S8_subtilisin-rel"/>
</dbReference>
<dbReference type="InterPro" id="IPR000209">
    <property type="entry name" value="Peptidase_S8/S53_dom"/>
</dbReference>
<dbReference type="PROSITE" id="PS00138">
    <property type="entry name" value="SUBTILASE_SER"/>
    <property type="match status" value="1"/>
</dbReference>
<dbReference type="SUPFAM" id="SSF52743">
    <property type="entry name" value="Subtilisin-like"/>
    <property type="match status" value="1"/>
</dbReference>
<dbReference type="InterPro" id="IPR036852">
    <property type="entry name" value="Peptidase_S8/S53_dom_sf"/>
</dbReference>
<evidence type="ECO:0000256" key="1">
    <source>
        <dbReference type="ARBA" id="ARBA00011073"/>
    </source>
</evidence>
<dbReference type="PROSITE" id="PS51892">
    <property type="entry name" value="SUBTILASE"/>
    <property type="match status" value="1"/>
</dbReference>
<dbReference type="EC" id="3.4.21.62" evidence="6"/>
<reference evidence="6 7" key="1">
    <citation type="submission" date="2017-07" db="EMBL/GenBank/DDBJ databases">
        <title>Complete genome sequence of Actinoalloteichus hoggarensis DSM 45943, type strain of Actinoalloteichus hoggarensis.</title>
        <authorList>
            <person name="Ruckert C."/>
            <person name="Nouioui I."/>
            <person name="Willmese J."/>
            <person name="van Wezel G."/>
            <person name="Klenk H.-P."/>
            <person name="Kalinowski J."/>
            <person name="Zotchev S.B."/>
        </authorList>
    </citation>
    <scope>NUCLEOTIDE SEQUENCE [LARGE SCALE GENOMIC DNA]</scope>
    <source>
        <strain evidence="6 7">DSM 45943</strain>
    </source>
</reference>
<gene>
    <name evidence="6" type="ORF">AHOG_18310</name>
</gene>
<feature type="active site" description="Charge relay system" evidence="5">
    <location>
        <position position="264"/>
    </location>
</feature>
<keyword evidence="4 5" id="KW-0720">Serine protease</keyword>
<dbReference type="GO" id="GO:0006508">
    <property type="term" value="P:proteolysis"/>
    <property type="evidence" value="ECO:0007669"/>
    <property type="project" value="UniProtKB-KW"/>
</dbReference>
<dbReference type="AlphaFoldDB" id="A0A221W7E7"/>
<dbReference type="InterPro" id="IPR050131">
    <property type="entry name" value="Peptidase_S8_subtilisin-like"/>
</dbReference>
<dbReference type="Gene3D" id="3.40.50.200">
    <property type="entry name" value="Peptidase S8/S53 domain"/>
    <property type="match status" value="1"/>
</dbReference>
<dbReference type="InterPro" id="IPR022398">
    <property type="entry name" value="Peptidase_S8_His-AS"/>
</dbReference>
<accession>A0A221W7E7</accession>
<dbReference type="PANTHER" id="PTHR43806:SF11">
    <property type="entry name" value="CEREVISIN-RELATED"/>
    <property type="match status" value="1"/>
</dbReference>
<sequence length="1220" mass="128152">MRSPALWRLAAVIGALSLAAPAAAAGAAPPGLPPLGTSDHAESAPVRSVTLITGDRVVFSESEDELTVLAVEQPEGRRGIGWLHTFHGDTVSVLPYDAMELVSTGRLDPRLFDITGLVAQGLADDETDTLGLIMADHGEARTLSAVPSTAEVTAAMPDLGMQAVSVDRSDTQEFWTDLVAAPAVFAADSVDTVWLDGRVRASLDVSAELVGAPEAWETGFTGEGVRVAVLDTGYDTEHPDLTDAVVEARSFVDGVSSAHDGRGHGTHVAGTIAGSGAASEGRYRGVAPDADLLIGKVLGDDGWGDESWIIAGMEWAARQGADVVNLSLGQAAVPTGDPMIDAAERLSEEHGTLIVAAAGNDGQRGTVSSPAVADSVLAVASTTKDDELSDFSSQGPRPWDFGLKPEIAAPGSDITAAGAGVTGARYQTYSGTSMAAPHVAGAAALLAQARPTATGAELKSVLVGAAAPLPGVDVHGQGAGRLDVLRAVEAEVFAETAVLAFGLQSWPHEDAEDAVGSIEYRNPTDEDVRLTLSVDGDAPDGLVALEATTVLVPAGGSAAVAVRAARGAEVVGEYTGHITARSGDQRITTPWSIHVEKEAFDVPLEFTDSEGEAVVGAVLLADLDTGEVTMNDYLADHIRLYAGDYRLVGFVLGEYGEPDQQQTAFAADRFTVEEGAALRFSGRDGEPVEIGIEDAAHDIAQARGGLILSADRPGGRMGLHMWSTPDTRVIPSGPLQAVDFHYYGYWERPSARGRVLGADGFALGPLSETSASGFDRTVRGTLSDITTMPPAELPDLTGRIAFIADLEWQSDPDHHDALAQAAVERGAEAVLSYNFLYQEAAVPLVELGLPSDARLLLERTASGPTDVELTLAATTPEAYFLADTVAGGLEPDLIDWRFERAELAQVEAGYHNPIGVPGQSQAMVFYDTGDRTTGLLAYGYRLPTERTEYYSPGVSWERSLDLGYDTESFVRYPTLQTLPETLAGGPQPRHDLWAGPIGPTVTDGVVTAEGVLPSVFRRDDELVVAVSMFGDDDPRNLAVDHEIDSGTTVLRRDGAEIGRGESPGTGAFALPASDGFYELSATGVRTADWWRMSTEVRADWRFRSTGGEPGDVVVPRLLDVRYDLDLDELNTAAADVPVTGTATVAAPPGATTAPVTEFALSYSLDDGATWHDAAISPNGDSWTVEIPAAGQDEHVSLRASASDEDGHSVTETITRAYLVR</sequence>
<dbReference type="PROSITE" id="PS00137">
    <property type="entry name" value="SUBTILASE_HIS"/>
    <property type="match status" value="1"/>
</dbReference>
<evidence type="ECO:0000256" key="2">
    <source>
        <dbReference type="ARBA" id="ARBA00022670"/>
    </source>
</evidence>
<name>A0A221W7E7_9PSEU</name>
<dbReference type="RefSeq" id="WP_169725881.1">
    <property type="nucleotide sequence ID" value="NZ_CP022521.1"/>
</dbReference>
<dbReference type="Proteomes" id="UP000204221">
    <property type="component" value="Chromosome"/>
</dbReference>
<feature type="active site" description="Charge relay system" evidence="5">
    <location>
        <position position="231"/>
    </location>
</feature>
<evidence type="ECO:0000256" key="4">
    <source>
        <dbReference type="ARBA" id="ARBA00022825"/>
    </source>
</evidence>
<dbReference type="InterPro" id="IPR023828">
    <property type="entry name" value="Peptidase_S8_Ser-AS"/>
</dbReference>
<evidence type="ECO:0000313" key="7">
    <source>
        <dbReference type="Proteomes" id="UP000204221"/>
    </source>
</evidence>
<proteinExistence type="inferred from homology"/>
<comment type="similarity">
    <text evidence="1 5">Belongs to the peptidase S8 family.</text>
</comment>
<evidence type="ECO:0000256" key="5">
    <source>
        <dbReference type="PROSITE-ProRule" id="PRU01240"/>
    </source>
</evidence>
<organism evidence="6 7">
    <name type="scientific">Actinoalloteichus hoggarensis</name>
    <dbReference type="NCBI Taxonomy" id="1470176"/>
    <lineage>
        <taxon>Bacteria</taxon>
        <taxon>Bacillati</taxon>
        <taxon>Actinomycetota</taxon>
        <taxon>Actinomycetes</taxon>
        <taxon>Pseudonocardiales</taxon>
        <taxon>Pseudonocardiaceae</taxon>
        <taxon>Actinoalloteichus</taxon>
    </lineage>
</organism>
<feature type="active site" description="Charge relay system" evidence="5">
    <location>
        <position position="433"/>
    </location>
</feature>
<evidence type="ECO:0000256" key="3">
    <source>
        <dbReference type="ARBA" id="ARBA00022801"/>
    </source>
</evidence>
<dbReference type="Pfam" id="PF00082">
    <property type="entry name" value="Peptidase_S8"/>
    <property type="match status" value="1"/>
</dbReference>
<protein>
    <submittedName>
        <fullName evidence="6">Subtilisin BL</fullName>
        <ecNumber evidence="6">3.4.21.62</ecNumber>
    </submittedName>
</protein>
<dbReference type="PRINTS" id="PR00723">
    <property type="entry name" value="SUBTILISIN"/>
</dbReference>
<keyword evidence="7" id="KW-1185">Reference proteome</keyword>